<dbReference type="PANTHER" id="PTHR24248">
    <property type="entry name" value="ADRENERGIC RECEPTOR-RELATED G-PROTEIN COUPLED RECEPTOR"/>
    <property type="match status" value="1"/>
</dbReference>
<dbReference type="OMA" id="GTKQVMM"/>
<keyword evidence="9 10" id="KW-0807">Transducer</keyword>
<dbReference type="SUPFAM" id="SSF81321">
    <property type="entry name" value="Family A G protein-coupled receptor-like"/>
    <property type="match status" value="1"/>
</dbReference>
<feature type="transmembrane region" description="Helical" evidence="12">
    <location>
        <begin position="343"/>
        <end position="366"/>
    </location>
</feature>
<feature type="transmembrane region" description="Helical" evidence="12">
    <location>
        <begin position="134"/>
        <end position="156"/>
    </location>
</feature>
<dbReference type="GO" id="GO:0071880">
    <property type="term" value="P:adenylate cyclase-activating adrenergic receptor signaling pathway"/>
    <property type="evidence" value="ECO:0007669"/>
    <property type="project" value="TreeGrafter"/>
</dbReference>
<keyword evidence="8 10" id="KW-0675">Receptor</keyword>
<feature type="transmembrane region" description="Helical" evidence="12">
    <location>
        <begin position="20"/>
        <end position="41"/>
    </location>
</feature>
<dbReference type="EMBL" id="KK117088">
    <property type="protein sequence ID" value="KFM69515.1"/>
    <property type="molecule type" value="Genomic_DNA"/>
</dbReference>
<keyword evidence="6 10" id="KW-0297">G-protein coupled receptor</keyword>
<gene>
    <name evidence="14" type="ORF">X975_07495</name>
</gene>
<evidence type="ECO:0000256" key="5">
    <source>
        <dbReference type="ARBA" id="ARBA00022989"/>
    </source>
</evidence>
<dbReference type="OrthoDB" id="5957871at2759"/>
<dbReference type="PRINTS" id="PR00237">
    <property type="entry name" value="GPCRRHODOPSN"/>
</dbReference>
<reference evidence="14 15" key="1">
    <citation type="submission" date="2013-11" db="EMBL/GenBank/DDBJ databases">
        <title>Genome sequencing of Stegodyphus mimosarum.</title>
        <authorList>
            <person name="Bechsgaard J."/>
        </authorList>
    </citation>
    <scope>NUCLEOTIDE SEQUENCE [LARGE SCALE GENOMIC DNA]</scope>
</reference>
<evidence type="ECO:0000256" key="10">
    <source>
        <dbReference type="RuleBase" id="RU000688"/>
    </source>
</evidence>
<feature type="transmembrane region" description="Helical" evidence="12">
    <location>
        <begin position="96"/>
        <end position="113"/>
    </location>
</feature>
<keyword evidence="5 12" id="KW-1133">Transmembrane helix</keyword>
<feature type="transmembrane region" description="Helical" evidence="12">
    <location>
        <begin position="53"/>
        <end position="76"/>
    </location>
</feature>
<dbReference type="STRING" id="407821.A0A087TWM6"/>
<feature type="transmembrane region" description="Helical" evidence="12">
    <location>
        <begin position="307"/>
        <end position="331"/>
    </location>
</feature>
<feature type="compositionally biased region" description="Basic and acidic residues" evidence="11">
    <location>
        <begin position="239"/>
        <end position="249"/>
    </location>
</feature>
<evidence type="ECO:0000259" key="13">
    <source>
        <dbReference type="PROSITE" id="PS50262"/>
    </source>
</evidence>
<evidence type="ECO:0000256" key="8">
    <source>
        <dbReference type="ARBA" id="ARBA00023170"/>
    </source>
</evidence>
<dbReference type="GO" id="GO:0004930">
    <property type="term" value="F:G protein-coupled receptor activity"/>
    <property type="evidence" value="ECO:0007669"/>
    <property type="project" value="UniProtKB-KW"/>
</dbReference>
<dbReference type="Proteomes" id="UP000054359">
    <property type="component" value="Unassembled WGS sequence"/>
</dbReference>
<dbReference type="InterPro" id="IPR000276">
    <property type="entry name" value="GPCR_Rhodpsn"/>
</dbReference>
<feature type="region of interest" description="Disordered" evidence="11">
    <location>
        <begin position="239"/>
        <end position="276"/>
    </location>
</feature>
<dbReference type="AlphaFoldDB" id="A0A087TWM6"/>
<proteinExistence type="inferred from homology"/>
<comment type="subcellular location">
    <subcellularLocation>
        <location evidence="1">Cell membrane</location>
        <topology evidence="1">Multi-pass membrane protein</topology>
    </subcellularLocation>
</comment>
<feature type="compositionally biased region" description="Basic and acidic residues" evidence="11">
    <location>
        <begin position="257"/>
        <end position="273"/>
    </location>
</feature>
<dbReference type="GO" id="GO:0005886">
    <property type="term" value="C:plasma membrane"/>
    <property type="evidence" value="ECO:0007669"/>
    <property type="project" value="UniProtKB-SubCell"/>
</dbReference>
<feature type="domain" description="G-protein coupled receptors family 1 profile" evidence="13">
    <location>
        <begin position="33"/>
        <end position="362"/>
    </location>
</feature>
<dbReference type="GO" id="GO:0043410">
    <property type="term" value="P:positive regulation of MAPK cascade"/>
    <property type="evidence" value="ECO:0007669"/>
    <property type="project" value="TreeGrafter"/>
</dbReference>
<evidence type="ECO:0000256" key="1">
    <source>
        <dbReference type="ARBA" id="ARBA00004651"/>
    </source>
</evidence>
<name>A0A087TWM6_STEMI</name>
<evidence type="ECO:0000256" key="6">
    <source>
        <dbReference type="ARBA" id="ARBA00023040"/>
    </source>
</evidence>
<evidence type="ECO:0000256" key="3">
    <source>
        <dbReference type="ARBA" id="ARBA00022475"/>
    </source>
</evidence>
<evidence type="ECO:0000313" key="15">
    <source>
        <dbReference type="Proteomes" id="UP000054359"/>
    </source>
</evidence>
<evidence type="ECO:0000256" key="11">
    <source>
        <dbReference type="SAM" id="MobiDB-lite"/>
    </source>
</evidence>
<dbReference type="PROSITE" id="PS50262">
    <property type="entry name" value="G_PROTEIN_RECEP_F1_2"/>
    <property type="match status" value="1"/>
</dbReference>
<sequence length="416" mass="47246">MNFSATETETSPEAYQTLLAVVLALFSGTTVFGNLLVMVAIAKQQYLHTATNYFIASLATADCLVGGVVMPFSIIYEVMGRIWIFGREWCDLWRCFDVLASTASILNLCAISVDRYWAIIDPMTYPSKMTTPRAKLIVGLVWMCSSLISFPAIAWWRAVSVQPYPHNQCLFTDDVGYLLFSSIISFYGPLMVMVFTYCRIYKAAINQTKCLENGMKYIGASNEVCEEMTLRIHRGGVSEKNDFKDENTEKHKRHNHIPSEKNKHSEEEKRKSPDNSIPLRFASRHVKAFSLSKKLGKLTKERKAAKTLAIVMGVFILCWLPFFVINVLVGICGKSCILEPELVFSIVTWLGWLNSGMNPIIYACWIENLATDYYIDRKKNRRRKGKLENLFELNLISLSFRMALSAESVRTLNNSC</sequence>
<dbReference type="Gene3D" id="1.20.1070.10">
    <property type="entry name" value="Rhodopsin 7-helix transmembrane proteins"/>
    <property type="match status" value="1"/>
</dbReference>
<evidence type="ECO:0000256" key="7">
    <source>
        <dbReference type="ARBA" id="ARBA00023136"/>
    </source>
</evidence>
<keyword evidence="3" id="KW-1003">Cell membrane</keyword>
<protein>
    <submittedName>
        <fullName evidence="14">Dopamine receptor 2</fullName>
    </submittedName>
</protein>
<keyword evidence="4 10" id="KW-0812">Transmembrane</keyword>
<dbReference type="PROSITE" id="PS00237">
    <property type="entry name" value="G_PROTEIN_RECEP_F1_1"/>
    <property type="match status" value="1"/>
</dbReference>
<evidence type="ECO:0000256" key="2">
    <source>
        <dbReference type="ARBA" id="ARBA00010663"/>
    </source>
</evidence>
<dbReference type="PANTHER" id="PTHR24248:SF185">
    <property type="entry name" value="DOPAMINE RECEPTOR 2"/>
    <property type="match status" value="1"/>
</dbReference>
<feature type="non-terminal residue" evidence="14">
    <location>
        <position position="416"/>
    </location>
</feature>
<organism evidence="14 15">
    <name type="scientific">Stegodyphus mimosarum</name>
    <name type="common">African social velvet spider</name>
    <dbReference type="NCBI Taxonomy" id="407821"/>
    <lineage>
        <taxon>Eukaryota</taxon>
        <taxon>Metazoa</taxon>
        <taxon>Ecdysozoa</taxon>
        <taxon>Arthropoda</taxon>
        <taxon>Chelicerata</taxon>
        <taxon>Arachnida</taxon>
        <taxon>Araneae</taxon>
        <taxon>Araneomorphae</taxon>
        <taxon>Entelegynae</taxon>
        <taxon>Eresoidea</taxon>
        <taxon>Eresidae</taxon>
        <taxon>Stegodyphus</taxon>
    </lineage>
</organism>
<evidence type="ECO:0000313" key="14">
    <source>
        <dbReference type="EMBL" id="KFM69515.1"/>
    </source>
</evidence>
<accession>A0A087TWM6</accession>
<feature type="transmembrane region" description="Helical" evidence="12">
    <location>
        <begin position="176"/>
        <end position="198"/>
    </location>
</feature>
<evidence type="ECO:0000256" key="9">
    <source>
        <dbReference type="ARBA" id="ARBA00023224"/>
    </source>
</evidence>
<evidence type="ECO:0000256" key="4">
    <source>
        <dbReference type="ARBA" id="ARBA00022692"/>
    </source>
</evidence>
<dbReference type="CDD" id="cd15067">
    <property type="entry name" value="7tmA_Dop1R2-like"/>
    <property type="match status" value="1"/>
</dbReference>
<dbReference type="InterPro" id="IPR017452">
    <property type="entry name" value="GPCR_Rhodpsn_7TM"/>
</dbReference>
<keyword evidence="7 12" id="KW-0472">Membrane</keyword>
<comment type="similarity">
    <text evidence="2 10">Belongs to the G-protein coupled receptor 1 family.</text>
</comment>
<dbReference type="Pfam" id="PF00001">
    <property type="entry name" value="7tm_1"/>
    <property type="match status" value="1"/>
</dbReference>
<evidence type="ECO:0000256" key="12">
    <source>
        <dbReference type="SAM" id="Phobius"/>
    </source>
</evidence>
<keyword evidence="15" id="KW-1185">Reference proteome</keyword>